<evidence type="ECO:0000256" key="7">
    <source>
        <dbReference type="SAM" id="MobiDB-lite"/>
    </source>
</evidence>
<feature type="transmembrane region" description="Helical" evidence="8">
    <location>
        <begin position="142"/>
        <end position="165"/>
    </location>
</feature>
<evidence type="ECO:0000256" key="4">
    <source>
        <dbReference type="ARBA" id="ARBA00022989"/>
    </source>
</evidence>
<feature type="transmembrane region" description="Helical" evidence="8">
    <location>
        <begin position="186"/>
        <end position="204"/>
    </location>
</feature>
<keyword evidence="11" id="KW-1185">Reference proteome</keyword>
<proteinExistence type="inferred from homology"/>
<accession>A0ABV7EVY2</accession>
<organism evidence="10 11">
    <name type="scientific">Undibacterium arcticum</name>
    <dbReference type="NCBI Taxonomy" id="1762892"/>
    <lineage>
        <taxon>Bacteria</taxon>
        <taxon>Pseudomonadati</taxon>
        <taxon>Pseudomonadota</taxon>
        <taxon>Betaproteobacteria</taxon>
        <taxon>Burkholderiales</taxon>
        <taxon>Oxalobacteraceae</taxon>
        <taxon>Undibacterium</taxon>
    </lineage>
</organism>
<feature type="transmembrane region" description="Helical" evidence="8">
    <location>
        <begin position="104"/>
        <end position="122"/>
    </location>
</feature>
<dbReference type="PANTHER" id="PTHR11403:SF10">
    <property type="entry name" value="CYTOCHROME C OXIDASE"/>
    <property type="match status" value="1"/>
</dbReference>
<evidence type="ECO:0000256" key="2">
    <source>
        <dbReference type="ARBA" id="ARBA00010581"/>
    </source>
</evidence>
<keyword evidence="4 8" id="KW-1133">Transmembrane helix</keyword>
<evidence type="ECO:0000256" key="5">
    <source>
        <dbReference type="ARBA" id="ARBA00023136"/>
    </source>
</evidence>
<dbReference type="RefSeq" id="WP_390322938.1">
    <property type="nucleotide sequence ID" value="NZ_JBHRTP010000006.1"/>
</dbReference>
<keyword evidence="3 6" id="KW-0812">Transmembrane</keyword>
<dbReference type="PROSITE" id="PS50253">
    <property type="entry name" value="COX3"/>
    <property type="match status" value="1"/>
</dbReference>
<protein>
    <submittedName>
        <fullName evidence="10">Bb3-type cytochrome oxidase subunit III</fullName>
    </submittedName>
</protein>
<feature type="domain" description="Heme-copper oxidase subunit III family profile" evidence="9">
    <location>
        <begin position="31"/>
        <end position="206"/>
    </location>
</feature>
<comment type="similarity">
    <text evidence="2 6">Belongs to the cytochrome c oxidase subunit 3 family.</text>
</comment>
<feature type="region of interest" description="Disordered" evidence="7">
    <location>
        <begin position="1"/>
        <end position="25"/>
    </location>
</feature>
<comment type="subcellular location">
    <subcellularLocation>
        <location evidence="6">Cell membrane</location>
        <topology evidence="6">Multi-pass membrane protein</topology>
    </subcellularLocation>
    <subcellularLocation>
        <location evidence="1">Membrane</location>
        <topology evidence="1">Multi-pass membrane protein</topology>
    </subcellularLocation>
</comment>
<dbReference type="Proteomes" id="UP001595530">
    <property type="component" value="Unassembled WGS sequence"/>
</dbReference>
<reference evidence="11" key="1">
    <citation type="journal article" date="2019" name="Int. J. Syst. Evol. Microbiol.">
        <title>The Global Catalogue of Microorganisms (GCM) 10K type strain sequencing project: providing services to taxonomists for standard genome sequencing and annotation.</title>
        <authorList>
            <consortium name="The Broad Institute Genomics Platform"/>
            <consortium name="The Broad Institute Genome Sequencing Center for Infectious Disease"/>
            <person name="Wu L."/>
            <person name="Ma J."/>
        </authorList>
    </citation>
    <scope>NUCLEOTIDE SEQUENCE [LARGE SCALE GENOMIC DNA]</scope>
    <source>
        <strain evidence="11">KCTC 42986</strain>
    </source>
</reference>
<evidence type="ECO:0000256" key="3">
    <source>
        <dbReference type="ARBA" id="ARBA00022692"/>
    </source>
</evidence>
<dbReference type="InterPro" id="IPR024791">
    <property type="entry name" value="Cyt_c/ubiquinol_Oxase_su3"/>
</dbReference>
<keyword evidence="5 8" id="KW-0472">Membrane</keyword>
<dbReference type="InterPro" id="IPR013833">
    <property type="entry name" value="Cyt_c_oxidase_su3_a-hlx"/>
</dbReference>
<evidence type="ECO:0000256" key="1">
    <source>
        <dbReference type="ARBA" id="ARBA00004141"/>
    </source>
</evidence>
<dbReference type="SUPFAM" id="SSF81452">
    <property type="entry name" value="Cytochrome c oxidase subunit III-like"/>
    <property type="match status" value="1"/>
</dbReference>
<evidence type="ECO:0000256" key="6">
    <source>
        <dbReference type="RuleBase" id="RU003376"/>
    </source>
</evidence>
<dbReference type="PANTHER" id="PTHR11403">
    <property type="entry name" value="CYTOCHROME C OXIDASE SUBUNIT III"/>
    <property type="match status" value="1"/>
</dbReference>
<evidence type="ECO:0000259" key="9">
    <source>
        <dbReference type="PROSITE" id="PS50253"/>
    </source>
</evidence>
<dbReference type="InterPro" id="IPR000298">
    <property type="entry name" value="Cyt_c_oxidase-like_su3"/>
</dbReference>
<dbReference type="InterPro" id="IPR035973">
    <property type="entry name" value="Cyt_c_oxidase_su3-like_sf"/>
</dbReference>
<evidence type="ECO:0000313" key="11">
    <source>
        <dbReference type="Proteomes" id="UP001595530"/>
    </source>
</evidence>
<evidence type="ECO:0000313" key="10">
    <source>
        <dbReference type="EMBL" id="MFC3106745.1"/>
    </source>
</evidence>
<feature type="transmembrane region" description="Helical" evidence="8">
    <location>
        <begin position="65"/>
        <end position="83"/>
    </location>
</feature>
<sequence length="216" mass="23322">MNPFVTLPSGPARTPTQPRPDRGHGRSAGDIGLWVFIGVASSLFSLFIAAYLMRMDSSDWSPIALPWQLWLSSALLLAGSIVLQRASVATRTPGTIGGSHFRSLLLAGGACALAFLIVQSWAWRVLLIGQVGPNGNPAGSFFYLLTAMHGLHVAGGLVGWAMTVSATWRNAEPARIARLTVLCARYWHFLLVVWIVLFGALGWVTPELIRTICGTR</sequence>
<name>A0ABV7EVY2_9BURK</name>
<dbReference type="Gene3D" id="1.20.120.80">
    <property type="entry name" value="Cytochrome c oxidase, subunit III, four-helix bundle"/>
    <property type="match status" value="1"/>
</dbReference>
<evidence type="ECO:0000256" key="8">
    <source>
        <dbReference type="SAM" id="Phobius"/>
    </source>
</evidence>
<dbReference type="EMBL" id="JBHRTP010000006">
    <property type="protein sequence ID" value="MFC3106745.1"/>
    <property type="molecule type" value="Genomic_DNA"/>
</dbReference>
<feature type="transmembrane region" description="Helical" evidence="8">
    <location>
        <begin position="31"/>
        <end position="53"/>
    </location>
</feature>
<comment type="caution">
    <text evidence="10">The sequence shown here is derived from an EMBL/GenBank/DDBJ whole genome shotgun (WGS) entry which is preliminary data.</text>
</comment>
<gene>
    <name evidence="10" type="ORF">ACFOFO_02000</name>
</gene>